<reference evidence="2 3" key="1">
    <citation type="submission" date="2022-03" db="EMBL/GenBank/DDBJ databases">
        <title>Rhizobium SSM4.3 sp. nov., isolated from Sediment (Gouqi Island).</title>
        <authorList>
            <person name="Chen G."/>
        </authorList>
    </citation>
    <scope>NUCLEOTIDE SEQUENCE [LARGE SCALE GENOMIC DNA]</scope>
    <source>
        <strain evidence="2 3">SSM4.3</strain>
        <plasmid evidence="2">unnamed</plasmid>
    </source>
</reference>
<feature type="domain" description="Glycosyltransferase subfamily 4-like N-terminal" evidence="1">
    <location>
        <begin position="21"/>
        <end position="220"/>
    </location>
</feature>
<comment type="caution">
    <text evidence="2">The sequence shown here is derived from an EMBL/GenBank/DDBJ whole genome shotgun (WGS) entry which is preliminary data.</text>
</comment>
<name>A0ABT0CZW7_9HYPH</name>
<dbReference type="Pfam" id="PF13579">
    <property type="entry name" value="Glyco_trans_4_4"/>
    <property type="match status" value="1"/>
</dbReference>
<keyword evidence="2" id="KW-0614">Plasmid</keyword>
<dbReference type="Gene3D" id="3.40.50.2000">
    <property type="entry name" value="Glycogen Phosphorylase B"/>
    <property type="match status" value="2"/>
</dbReference>
<protein>
    <submittedName>
        <fullName evidence="2">Glycosyltransferase</fullName>
        <ecNumber evidence="2">2.4.-.-</ecNumber>
    </submittedName>
</protein>
<dbReference type="EC" id="2.4.-.-" evidence="2"/>
<dbReference type="Proteomes" id="UP001522662">
    <property type="component" value="Unassembled WGS sequence"/>
</dbReference>
<dbReference type="PANTHER" id="PTHR12526">
    <property type="entry name" value="GLYCOSYLTRANSFERASE"/>
    <property type="match status" value="1"/>
</dbReference>
<sequence>MKILIITHSFSPELTPRAFRWAAIAARLTKLGHEVHVLCAAQLQAPEEAEFEVHRVADPILKSRPATVPAPASSDRRGTWIDTLKSWTRSAFRTLWRSFYWPDYACGWIFPATRMARSLSGTHRFDWVITTSHPFSGHLVWWLVRRTSAPSRWLVDIGDPYSFMRQPSPFNRRLYGLLSYWVEKRVIALADRISVTTHATASLYQQNFSPANGKTMVIPPLLSLPAPPLRTKQEDGILDLVFVGTLYRNLRSPRYLLECFSVFGQRFPESRFRLHFYGAVNDCHDILAEYADHPHVTVLVHGLVDRAVVLHAMANADFLLNIGNHSASQLGSKVIEYMAMGRPIVNVVSIPDDISLDALSSYPSCFTISARTGAISGDTLSLLAQFLLNPPTVLQEFAEDVRRIYSAEEVTAQYLALMAEDLTIGSSSGNS</sequence>
<dbReference type="SUPFAM" id="SSF53756">
    <property type="entry name" value="UDP-Glycosyltransferase/glycogen phosphorylase"/>
    <property type="match status" value="1"/>
</dbReference>
<keyword evidence="3" id="KW-1185">Reference proteome</keyword>
<gene>
    <name evidence="2" type="ORF">MKJ03_10230</name>
</gene>
<evidence type="ECO:0000313" key="2">
    <source>
        <dbReference type="EMBL" id="MCJ8238708.1"/>
    </source>
</evidence>
<keyword evidence="2" id="KW-0808">Transferase</keyword>
<geneLocation type="plasmid" evidence="2">
    <name>unnamed</name>
</geneLocation>
<dbReference type="Pfam" id="PF13692">
    <property type="entry name" value="Glyco_trans_1_4"/>
    <property type="match status" value="1"/>
</dbReference>
<dbReference type="InterPro" id="IPR028098">
    <property type="entry name" value="Glyco_trans_4-like_N"/>
</dbReference>
<organism evidence="2 3">
    <name type="scientific">Peteryoungia algae</name>
    <dbReference type="NCBI Taxonomy" id="2919917"/>
    <lineage>
        <taxon>Bacteria</taxon>
        <taxon>Pseudomonadati</taxon>
        <taxon>Pseudomonadota</taxon>
        <taxon>Alphaproteobacteria</taxon>
        <taxon>Hyphomicrobiales</taxon>
        <taxon>Rhizobiaceae</taxon>
        <taxon>Peteryoungia</taxon>
    </lineage>
</organism>
<keyword evidence="2" id="KW-0328">Glycosyltransferase</keyword>
<evidence type="ECO:0000259" key="1">
    <source>
        <dbReference type="Pfam" id="PF13579"/>
    </source>
</evidence>
<dbReference type="RefSeq" id="WP_245136505.1">
    <property type="nucleotide sequence ID" value="NZ_CP128477.1"/>
</dbReference>
<dbReference type="GO" id="GO:0016757">
    <property type="term" value="F:glycosyltransferase activity"/>
    <property type="evidence" value="ECO:0007669"/>
    <property type="project" value="UniProtKB-KW"/>
</dbReference>
<evidence type="ECO:0000313" key="3">
    <source>
        <dbReference type="Proteomes" id="UP001522662"/>
    </source>
</evidence>
<dbReference type="EMBL" id="JALAYX010000002">
    <property type="protein sequence ID" value="MCJ8238708.1"/>
    <property type="molecule type" value="Genomic_DNA"/>
</dbReference>
<accession>A0ABT0CZW7</accession>
<proteinExistence type="predicted"/>